<dbReference type="EMBL" id="CP068393">
    <property type="protein sequence ID" value="QUC66184.1"/>
    <property type="molecule type" value="Genomic_DNA"/>
</dbReference>
<protein>
    <submittedName>
        <fullName evidence="1">Uncharacterized protein</fullName>
    </submittedName>
</protein>
<gene>
    <name evidence="1" type="ORF">JYE49_09920</name>
</gene>
<reference evidence="1" key="1">
    <citation type="submission" date="2021-01" db="EMBL/GenBank/DDBJ databases">
        <title>Complete genome sequence of Clostridiales bacterium R-7.</title>
        <authorList>
            <person name="Mahoney-Kurpe S.C."/>
            <person name="Palevich N."/>
            <person name="Koike S."/>
            <person name="Moon C.D."/>
            <person name="Attwood G.T."/>
        </authorList>
    </citation>
    <scope>NUCLEOTIDE SEQUENCE</scope>
    <source>
        <strain evidence="1">R-7</strain>
    </source>
</reference>
<evidence type="ECO:0000313" key="1">
    <source>
        <dbReference type="EMBL" id="QUC66184.1"/>
    </source>
</evidence>
<dbReference type="Proteomes" id="UP000682782">
    <property type="component" value="Chromosome"/>
</dbReference>
<accession>A0AC61N4T1</accession>
<evidence type="ECO:0000313" key="2">
    <source>
        <dbReference type="Proteomes" id="UP000682782"/>
    </source>
</evidence>
<name>A0AC61N4T1_9FIRM</name>
<proteinExistence type="predicted"/>
<keyword evidence="2" id="KW-1185">Reference proteome</keyword>
<sequence>MKRNEDFRKALGQPDEYFRRSVIDTLDQLNRQAEKESRPQRRYTTQIIASFAAVVLLVAGVILNRQYFPGTSPDGHIDTINPTPTVATQVAESSSIVDTAYATMVFKDAVRDGDNIRFTLEIQPKQEKNLILSANHLLTSACKYTADFYGIQPKDPEQSMYSWVVDHGYQEALAVSLNSPWDGTEGPFYGSYQEEKCQLRDDGSAVMTLVGPAADDNVYELEWHIVPWNMEDKGNSFHPDLHNHGTIRLVVEETQIFAVAITPSTMPDLESSDGYNNASQKSDSSVMESDLATVTFLDAVIQNYEIHLSFDVRPKHEKCFVMDSQHHSLSRCKYVSDFYGIQADDPEQTLLQWVTEHGYQEIMHVSIAPPNNGEYGSFRTESYQRMDDGSVRMTIVGPALSDSLVYDIEWDATSRRTGNTDHQSESQIMHLDLSETGVTTLPSAETPSVQTELADLTIQKAVYGGHGVYVNVEVVPKQENCLILNSGIDPYADFPEKIGKTSDYEGQSIMKWAVEHDCQSVVRLRISSAFDKETPMKPNVIYTVPAPAFSAEIEEHVEYRDDGSSVIKVVGTAVPNLQVYRLQFIMHEMDMSKAYSFPSDGGGTLTMIADSQTIATLAFTVSELDEEPQILAEYKSQPDPDQAEPEPEITVTLLHTSSYDCYDVRLPNEVQALSTDIYGKEHYFFPSLNFGEQGAISANQAVTKEDDAYIYRCTWIFPDDLPDTLVVDNGVFRRELVRVK</sequence>
<organism evidence="1 2">
    <name type="scientific">Aristaeella hokkaidonensis</name>
    <dbReference type="NCBI Taxonomy" id="3046382"/>
    <lineage>
        <taxon>Bacteria</taxon>
        <taxon>Bacillati</taxon>
        <taxon>Bacillota</taxon>
        <taxon>Clostridia</taxon>
        <taxon>Eubacteriales</taxon>
        <taxon>Aristaeellaceae</taxon>
        <taxon>Aristaeella</taxon>
    </lineage>
</organism>